<evidence type="ECO:0008006" key="4">
    <source>
        <dbReference type="Google" id="ProtNLM"/>
    </source>
</evidence>
<evidence type="ECO:0000256" key="1">
    <source>
        <dbReference type="SAM" id="Phobius"/>
    </source>
</evidence>
<name>W4QGQ6_9BACI</name>
<comment type="caution">
    <text evidence="2">The sequence shown here is derived from an EMBL/GenBank/DDBJ whole genome shotgun (WGS) entry which is preliminary data.</text>
</comment>
<keyword evidence="3" id="KW-1185">Reference proteome</keyword>
<reference evidence="2" key="1">
    <citation type="journal article" date="2014" name="Genome Announc.">
        <title>Draft Genome Sequences of Three Alkaliphilic Bacillus Strains, Bacillus wakoensis JCM 9140T, Bacillus akibai JCM 9157T, and Bacillus hemicellulosilyticus JCM 9152T.</title>
        <authorList>
            <person name="Yuki M."/>
            <person name="Oshima K."/>
            <person name="Suda W."/>
            <person name="Oshida Y."/>
            <person name="Kitamura K."/>
            <person name="Iida T."/>
            <person name="Hattori M."/>
            <person name="Ohkuma M."/>
        </authorList>
    </citation>
    <scope>NUCLEOTIDE SEQUENCE [LARGE SCALE GENOMIC DNA]</scope>
    <source>
        <strain evidence="2">JCM 9152</strain>
    </source>
</reference>
<feature type="transmembrane region" description="Helical" evidence="1">
    <location>
        <begin position="5"/>
        <end position="25"/>
    </location>
</feature>
<dbReference type="RefSeq" id="WP_035344643.1">
    <property type="nucleotide sequence ID" value="NZ_BAUU01000018.1"/>
</dbReference>
<dbReference type="NCBIfam" id="TIGR03510">
    <property type="entry name" value="XapX"/>
    <property type="match status" value="1"/>
</dbReference>
<dbReference type="STRING" id="1236971.JCM9152_2728"/>
<feature type="transmembrane region" description="Helical" evidence="1">
    <location>
        <begin position="31"/>
        <end position="55"/>
    </location>
</feature>
<keyword evidence="1" id="KW-1133">Transmembrane helix</keyword>
<protein>
    <recommendedName>
        <fullName evidence="4">XapX domain protein</fullName>
    </recommendedName>
</protein>
<keyword evidence="1" id="KW-0472">Membrane</keyword>
<evidence type="ECO:0000313" key="3">
    <source>
        <dbReference type="Proteomes" id="UP000018895"/>
    </source>
</evidence>
<proteinExistence type="predicted"/>
<evidence type="ECO:0000313" key="2">
    <source>
        <dbReference type="EMBL" id="GAE31271.1"/>
    </source>
</evidence>
<dbReference type="AlphaFoldDB" id="W4QGQ6"/>
<organism evidence="2 3">
    <name type="scientific">Halalkalibacter hemicellulosilyticusJCM 9152</name>
    <dbReference type="NCBI Taxonomy" id="1236971"/>
    <lineage>
        <taxon>Bacteria</taxon>
        <taxon>Bacillati</taxon>
        <taxon>Bacillota</taxon>
        <taxon>Bacilli</taxon>
        <taxon>Bacillales</taxon>
        <taxon>Bacillaceae</taxon>
        <taxon>Halalkalibacter</taxon>
    </lineage>
</organism>
<accession>W4QGQ6</accession>
<gene>
    <name evidence="2" type="ORF">JCM9152_2728</name>
</gene>
<dbReference type="InterPro" id="IPR020017">
    <property type="entry name" value="XapX_domain"/>
</dbReference>
<sequence>MNEMILAFIAGVVVGFLFAWIKLPIPAPPALAGVLGIFGVYAGYQLFVFVSAYWLK</sequence>
<dbReference type="Proteomes" id="UP000018895">
    <property type="component" value="Unassembled WGS sequence"/>
</dbReference>
<dbReference type="EMBL" id="BAUU01000018">
    <property type="protein sequence ID" value="GAE31271.1"/>
    <property type="molecule type" value="Genomic_DNA"/>
</dbReference>
<keyword evidence="1" id="KW-0812">Transmembrane</keyword>